<reference evidence="6" key="1">
    <citation type="submission" date="2022-06" db="EMBL/GenBank/DDBJ databases">
        <title>A novel DMS-producing enzyme.</title>
        <authorList>
            <person name="Zhang Y."/>
        </authorList>
    </citation>
    <scope>NUCLEOTIDE SEQUENCE</scope>
    <source>
        <strain evidence="6">RT37</strain>
    </source>
</reference>
<dbReference type="CDD" id="cd00130">
    <property type="entry name" value="PAS"/>
    <property type="match status" value="2"/>
</dbReference>
<dbReference type="NCBIfam" id="TIGR00254">
    <property type="entry name" value="GGDEF"/>
    <property type="match status" value="1"/>
</dbReference>
<dbReference type="CDD" id="cd01948">
    <property type="entry name" value="EAL"/>
    <property type="match status" value="1"/>
</dbReference>
<dbReference type="InterPro" id="IPR029787">
    <property type="entry name" value="Nucleotide_cyclase"/>
</dbReference>
<evidence type="ECO:0000259" key="3">
    <source>
        <dbReference type="PROSITE" id="PS50113"/>
    </source>
</evidence>
<organism evidence="6">
    <name type="scientific">Halomonas sp. RT37</name>
    <dbReference type="NCBI Taxonomy" id="2950872"/>
    <lineage>
        <taxon>Bacteria</taxon>
        <taxon>Pseudomonadati</taxon>
        <taxon>Pseudomonadota</taxon>
        <taxon>Gammaproteobacteria</taxon>
        <taxon>Oceanospirillales</taxon>
        <taxon>Halomonadaceae</taxon>
        <taxon>Halomonas</taxon>
    </lineage>
</organism>
<dbReference type="SUPFAM" id="SSF141868">
    <property type="entry name" value="EAL domain-like"/>
    <property type="match status" value="1"/>
</dbReference>
<dbReference type="SUPFAM" id="SSF55785">
    <property type="entry name" value="PYP-like sensor domain (PAS domain)"/>
    <property type="match status" value="2"/>
</dbReference>
<sequence>MSVDPSPFVTNASDSGRRRAIALYVTALMLLVASIVWTLRGQYLAEVERVEQRLDARAEVVEALVAEPFDVATHALAGLLALDEMINPAGNGPPMAPLLRERTRSLPLVEDLAILSDPTSAEARFFEGWLPQDAFLRQLAGLRRGETLVSSLHYSPSAGEYRMTLVQRSTAETTQMHVAMASIDPRPLAEAIKGFGLMQGESIALVDSEARLVVRVPAAGLAPGELVSQAGSRSLTADAPDTLHFRQQSPLDGQERLFVARRVAELPLWLVLGYSHEALLSGWSQRLWPLVVLGALLALLGLWLLRHVLAQGRAQLALQGEVVERQRAEQAAHRREARLKALIGSMQDLVLVLDRGGHFSFVHAGDEALLLAPPEVLVGSHYRAFLPPDIARRLDEALAEVAASGEVRRFDYSLTVGGGPRDFSALISPLLSGDGEHDGVLLVVRDVTLERLHQANMSIAAVAFETHLGMMITDVDGRILKVNRTFTDITGYREDEVQGSRPDILRSGRHDEHFYRQLWQRIGDTGAWQGEIWNRRKSGDIYPQWLTISAVRDERGQLRNYVATLSDITERKAAEEEIHQLAFFDPLTGLANRRLLLDRLGEKLERCQRDGCYGALLLIDFDNFKQVNDTLGHHGGDELLREAARRFESVLREEDTLARLSADEFVVVLEGVGVELETAVRVADTVARKLLNTLDMPVWIEGRPVSPNARVGISPFRDEVSRERLLQQADMALFQAKSQTASDVCFFDPGMQRRMQQRAQLYEDLLGALARSELYLVYQKQVDQLDCVTGVEALIRWRHPDRGLVPPSEFIPLAEERPLIHELGLWVIEQACLTLVDWVQQGDDTTRTVSVNVSPRQFQDPGFVARVSDILARTGAPARRLKLEVTESLFVADRDGVERTMTRLKALGVTFALDDFGTGYSSLAYLKRLPLDELKIDQSFVRDVLDNATSSAIVASTIALARSLGLDVIAEGVESAEQRDWLHRHGCHRYQGFLYGQPAPLSELDFSTL</sequence>
<dbReference type="Pfam" id="PF08448">
    <property type="entry name" value="PAS_4"/>
    <property type="match status" value="1"/>
</dbReference>
<dbReference type="InterPro" id="IPR000700">
    <property type="entry name" value="PAS-assoc_C"/>
</dbReference>
<dbReference type="Gene3D" id="3.30.70.270">
    <property type="match status" value="1"/>
</dbReference>
<dbReference type="SMART" id="SM00052">
    <property type="entry name" value="EAL"/>
    <property type="match status" value="1"/>
</dbReference>
<keyword evidence="1" id="KW-0472">Membrane</keyword>
<accession>A0AAU7KFW9</accession>
<gene>
    <name evidence="6" type="ORF">NFG58_17035</name>
</gene>
<feature type="domain" description="PAS" evidence="2">
    <location>
        <begin position="335"/>
        <end position="405"/>
    </location>
</feature>
<dbReference type="CDD" id="cd12915">
    <property type="entry name" value="PDC2_DGC_like"/>
    <property type="match status" value="1"/>
</dbReference>
<dbReference type="InterPro" id="IPR013656">
    <property type="entry name" value="PAS_4"/>
</dbReference>
<feature type="domain" description="GGDEF" evidence="5">
    <location>
        <begin position="612"/>
        <end position="749"/>
    </location>
</feature>
<feature type="transmembrane region" description="Helical" evidence="1">
    <location>
        <begin position="20"/>
        <end position="39"/>
    </location>
</feature>
<proteinExistence type="predicted"/>
<dbReference type="PANTHER" id="PTHR44757">
    <property type="entry name" value="DIGUANYLATE CYCLASE DGCP"/>
    <property type="match status" value="1"/>
</dbReference>
<dbReference type="InterPro" id="IPR000014">
    <property type="entry name" value="PAS"/>
</dbReference>
<dbReference type="Pfam" id="PF00990">
    <property type="entry name" value="GGDEF"/>
    <property type="match status" value="1"/>
</dbReference>
<evidence type="ECO:0000256" key="1">
    <source>
        <dbReference type="SAM" id="Phobius"/>
    </source>
</evidence>
<feature type="domain" description="EAL" evidence="4">
    <location>
        <begin position="758"/>
        <end position="1009"/>
    </location>
</feature>
<feature type="domain" description="PAC" evidence="3">
    <location>
        <begin position="528"/>
        <end position="580"/>
    </location>
</feature>
<dbReference type="PROSITE" id="PS50887">
    <property type="entry name" value="GGDEF"/>
    <property type="match status" value="1"/>
</dbReference>
<dbReference type="PANTHER" id="PTHR44757:SF2">
    <property type="entry name" value="BIOFILM ARCHITECTURE MAINTENANCE PROTEIN MBAA"/>
    <property type="match status" value="1"/>
</dbReference>
<dbReference type="InterPro" id="IPR001633">
    <property type="entry name" value="EAL_dom"/>
</dbReference>
<dbReference type="InterPro" id="IPR043128">
    <property type="entry name" value="Rev_trsase/Diguanyl_cyclase"/>
</dbReference>
<feature type="domain" description="PAS" evidence="2">
    <location>
        <begin position="470"/>
        <end position="499"/>
    </location>
</feature>
<dbReference type="Gene3D" id="3.20.20.450">
    <property type="entry name" value="EAL domain"/>
    <property type="match status" value="1"/>
</dbReference>
<protein>
    <submittedName>
        <fullName evidence="6">EAL domain-containing protein</fullName>
    </submittedName>
</protein>
<dbReference type="InterPro" id="IPR052155">
    <property type="entry name" value="Biofilm_reg_signaling"/>
</dbReference>
<dbReference type="InterPro" id="IPR035919">
    <property type="entry name" value="EAL_sf"/>
</dbReference>
<feature type="transmembrane region" description="Helical" evidence="1">
    <location>
        <begin position="287"/>
        <end position="305"/>
    </location>
</feature>
<dbReference type="PROSITE" id="PS50112">
    <property type="entry name" value="PAS"/>
    <property type="match status" value="2"/>
</dbReference>
<keyword evidence="1" id="KW-0812">Transmembrane</keyword>
<dbReference type="CDD" id="cd01949">
    <property type="entry name" value="GGDEF"/>
    <property type="match status" value="1"/>
</dbReference>
<dbReference type="SUPFAM" id="SSF55073">
    <property type="entry name" value="Nucleotide cyclase"/>
    <property type="match status" value="1"/>
</dbReference>
<name>A0AAU7KFW9_9GAMM</name>
<dbReference type="Pfam" id="PF13426">
    <property type="entry name" value="PAS_9"/>
    <property type="match status" value="1"/>
</dbReference>
<dbReference type="SMART" id="SM00091">
    <property type="entry name" value="PAS"/>
    <property type="match status" value="2"/>
</dbReference>
<dbReference type="Gene3D" id="3.30.450.20">
    <property type="entry name" value="PAS domain"/>
    <property type="match status" value="3"/>
</dbReference>
<evidence type="ECO:0000313" key="6">
    <source>
        <dbReference type="EMBL" id="XBO70304.1"/>
    </source>
</evidence>
<dbReference type="AlphaFoldDB" id="A0AAU7KFW9"/>
<dbReference type="InterPro" id="IPR001610">
    <property type="entry name" value="PAC"/>
</dbReference>
<keyword evidence="1" id="KW-1133">Transmembrane helix</keyword>
<dbReference type="EMBL" id="CP098827">
    <property type="protein sequence ID" value="XBO70304.1"/>
    <property type="molecule type" value="Genomic_DNA"/>
</dbReference>
<dbReference type="PROSITE" id="PS50883">
    <property type="entry name" value="EAL"/>
    <property type="match status" value="1"/>
</dbReference>
<dbReference type="Pfam" id="PF00563">
    <property type="entry name" value="EAL"/>
    <property type="match status" value="1"/>
</dbReference>
<dbReference type="InterPro" id="IPR035965">
    <property type="entry name" value="PAS-like_dom_sf"/>
</dbReference>
<dbReference type="PROSITE" id="PS50113">
    <property type="entry name" value="PAC"/>
    <property type="match status" value="1"/>
</dbReference>
<dbReference type="SMART" id="SM00267">
    <property type="entry name" value="GGDEF"/>
    <property type="match status" value="1"/>
</dbReference>
<evidence type="ECO:0000259" key="4">
    <source>
        <dbReference type="PROSITE" id="PS50883"/>
    </source>
</evidence>
<evidence type="ECO:0000259" key="5">
    <source>
        <dbReference type="PROSITE" id="PS50887"/>
    </source>
</evidence>
<dbReference type="NCBIfam" id="TIGR00229">
    <property type="entry name" value="sensory_box"/>
    <property type="match status" value="1"/>
</dbReference>
<dbReference type="SMART" id="SM00086">
    <property type="entry name" value="PAC"/>
    <property type="match status" value="2"/>
</dbReference>
<evidence type="ECO:0000259" key="2">
    <source>
        <dbReference type="PROSITE" id="PS50112"/>
    </source>
</evidence>
<dbReference type="RefSeq" id="WP_222570049.1">
    <property type="nucleotide sequence ID" value="NZ_CP098827.1"/>
</dbReference>
<dbReference type="InterPro" id="IPR000160">
    <property type="entry name" value="GGDEF_dom"/>
</dbReference>